<reference evidence="1 2" key="1">
    <citation type="submission" date="2022-06" db="EMBL/GenBank/DDBJ databases">
        <title>Isolation of gut microbiota from human fecal samples.</title>
        <authorList>
            <person name="Pamer E.G."/>
            <person name="Barat B."/>
            <person name="Waligurski E."/>
            <person name="Medina S."/>
            <person name="Paddock L."/>
            <person name="Mostad J."/>
        </authorList>
    </citation>
    <scope>NUCLEOTIDE SEQUENCE [LARGE SCALE GENOMIC DNA]</scope>
    <source>
        <strain evidence="1 2">DFI.9.73</strain>
    </source>
</reference>
<name>A0ABT1S335_9FIRM</name>
<proteinExistence type="predicted"/>
<dbReference type="InterPro" id="IPR011322">
    <property type="entry name" value="N-reg_PII-like_a/b"/>
</dbReference>
<gene>
    <name evidence="1" type="ORF">NE695_15700</name>
</gene>
<evidence type="ECO:0000313" key="2">
    <source>
        <dbReference type="Proteomes" id="UP001524473"/>
    </source>
</evidence>
<evidence type="ECO:0000313" key="1">
    <source>
        <dbReference type="EMBL" id="MCQ4841356.1"/>
    </source>
</evidence>
<keyword evidence="2" id="KW-1185">Reference proteome</keyword>
<dbReference type="GeneID" id="90530988"/>
<dbReference type="Pfam" id="PF00543">
    <property type="entry name" value="P-II"/>
    <property type="match status" value="1"/>
</dbReference>
<accession>A0ABT1S335</accession>
<comment type="caution">
    <text evidence="1">The sequence shown here is derived from an EMBL/GenBank/DDBJ whole genome shotgun (WGS) entry which is preliminary data.</text>
</comment>
<dbReference type="EMBL" id="JANFZH010000046">
    <property type="protein sequence ID" value="MCQ4841356.1"/>
    <property type="molecule type" value="Genomic_DNA"/>
</dbReference>
<sequence length="226" mass="24803">MGNMYYLITIAKREYGEDFIEFFYESGVHSLTAALCEGTAQKKTLDLLGIEKTEKIMLSAVVPGSLAARLLRGQMRTMQIDVPGNGISFTIPLQCAANSLSLQYLTQGQKTEQNEVMEMEENRFSLIVVIAQKGYTELVMEAARSANAGGGTIIHAKGIGEKNAAPFFGMSIASEQELIYIVSRQRDEKNIMHAIMEKAGSKQDRVVAAFSLPVNQVVGLRSLLDD</sequence>
<dbReference type="Gene3D" id="3.30.70.120">
    <property type="match status" value="1"/>
</dbReference>
<dbReference type="InterPro" id="IPR002187">
    <property type="entry name" value="N-reg_PII"/>
</dbReference>
<dbReference type="Proteomes" id="UP001524473">
    <property type="component" value="Unassembled WGS sequence"/>
</dbReference>
<organism evidence="1 2">
    <name type="scientific">Neglectibacter timonensis</name>
    <dbReference type="NCBI Taxonomy" id="1776382"/>
    <lineage>
        <taxon>Bacteria</taxon>
        <taxon>Bacillati</taxon>
        <taxon>Bacillota</taxon>
        <taxon>Clostridia</taxon>
        <taxon>Eubacteriales</taxon>
        <taxon>Oscillospiraceae</taxon>
        <taxon>Neglectibacter</taxon>
    </lineage>
</organism>
<dbReference type="RefSeq" id="WP_066859918.1">
    <property type="nucleotide sequence ID" value="NZ_CABKVV010000008.1"/>
</dbReference>
<dbReference type="SUPFAM" id="SSF54913">
    <property type="entry name" value="GlnB-like"/>
    <property type="match status" value="2"/>
</dbReference>
<dbReference type="InterPro" id="IPR015867">
    <property type="entry name" value="N-reg_PII/ATP_PRibTrfase_C"/>
</dbReference>
<protein>
    <submittedName>
        <fullName evidence="1">P-II family nitrogen regulator</fullName>
    </submittedName>
</protein>